<dbReference type="InterPro" id="IPR036872">
    <property type="entry name" value="CH_dom_sf"/>
</dbReference>
<dbReference type="EMBL" id="KB097571">
    <property type="protein sequence ID" value="ESN94665.1"/>
    <property type="molecule type" value="Genomic_DNA"/>
</dbReference>
<reference evidence="3" key="3">
    <citation type="submission" date="2015-06" db="UniProtKB">
        <authorList>
            <consortium name="EnsemblMetazoa"/>
        </authorList>
    </citation>
    <scope>IDENTIFICATION</scope>
</reference>
<organism evidence="3 4">
    <name type="scientific">Helobdella robusta</name>
    <name type="common">Californian leech</name>
    <dbReference type="NCBI Taxonomy" id="6412"/>
    <lineage>
        <taxon>Eukaryota</taxon>
        <taxon>Metazoa</taxon>
        <taxon>Spiralia</taxon>
        <taxon>Lophotrochozoa</taxon>
        <taxon>Annelida</taxon>
        <taxon>Clitellata</taxon>
        <taxon>Hirudinea</taxon>
        <taxon>Rhynchobdellida</taxon>
        <taxon>Glossiphoniidae</taxon>
        <taxon>Helobdella</taxon>
    </lineage>
</organism>
<dbReference type="SUPFAM" id="SSF47576">
    <property type="entry name" value="Calponin-homology domain, CH-domain"/>
    <property type="match status" value="1"/>
</dbReference>
<dbReference type="KEGG" id="hro:HELRODRAFT_164546"/>
<dbReference type="Proteomes" id="UP000015101">
    <property type="component" value="Unassembled WGS sequence"/>
</dbReference>
<dbReference type="SMART" id="SM00033">
    <property type="entry name" value="CH"/>
    <property type="match status" value="1"/>
</dbReference>
<name>T1EVK3_HELRO</name>
<dbReference type="InterPro" id="IPR050540">
    <property type="entry name" value="F-actin_Monoox_Mical"/>
</dbReference>
<dbReference type="Pfam" id="PF00307">
    <property type="entry name" value="CH"/>
    <property type="match status" value="1"/>
</dbReference>
<dbReference type="PANTHER" id="PTHR23167">
    <property type="entry name" value="CALPONIN HOMOLOGY DOMAIN-CONTAINING PROTEIN DDB_G0272472-RELATED"/>
    <property type="match status" value="1"/>
</dbReference>
<evidence type="ECO:0000313" key="2">
    <source>
        <dbReference type="EMBL" id="ESN94665.1"/>
    </source>
</evidence>
<dbReference type="EMBL" id="AMQM01001708">
    <property type="status" value="NOT_ANNOTATED_CDS"/>
    <property type="molecule type" value="Genomic_DNA"/>
</dbReference>
<evidence type="ECO:0000259" key="1">
    <source>
        <dbReference type="PROSITE" id="PS50021"/>
    </source>
</evidence>
<dbReference type="eggNOG" id="KOG0516">
    <property type="taxonomic scope" value="Eukaryota"/>
</dbReference>
<dbReference type="GeneID" id="20200603"/>
<accession>T1EVK3</accession>
<dbReference type="InterPro" id="IPR001715">
    <property type="entry name" value="CH_dom"/>
</dbReference>
<evidence type="ECO:0000313" key="3">
    <source>
        <dbReference type="EnsemblMetazoa" id="HelroP164546"/>
    </source>
</evidence>
<keyword evidence="4" id="KW-1185">Reference proteome</keyword>
<dbReference type="CTD" id="20200603"/>
<proteinExistence type="predicted"/>
<dbReference type="HOGENOM" id="CLU_1091013_0_0_1"/>
<sequence length="255" mass="29566">MVKSFCLVLLCRGLVRKQKDLCLTHKLCEHAYQTNALEANERRNENVCRHGIADTRQTNLKKTLKRNANSEDSVESTISLLSDRYEIKLQISDYKSSPKEFLHELLWSLLYRFLISPCAFTLKEYSLFDHPELALLQWSRNVTFGYKKVDVTNFSSCWRSGLAFNALIHRYNPNWFNYSKLLEKSSKWNLEHAFSLAHERLSIPRILTPADVDVDEPDCRCVILYVTLLARCRPATLLPATNQPQSKNDVIVKVI</sequence>
<dbReference type="PROSITE" id="PS50021">
    <property type="entry name" value="CH"/>
    <property type="match status" value="1"/>
</dbReference>
<dbReference type="STRING" id="6412.T1EVK3"/>
<dbReference type="Gene3D" id="1.10.418.10">
    <property type="entry name" value="Calponin-like domain"/>
    <property type="match status" value="1"/>
</dbReference>
<protein>
    <recommendedName>
        <fullName evidence="1">Calponin-homology (CH) domain-containing protein</fullName>
    </recommendedName>
</protein>
<evidence type="ECO:0000313" key="4">
    <source>
        <dbReference type="Proteomes" id="UP000015101"/>
    </source>
</evidence>
<dbReference type="AlphaFoldDB" id="T1EVK3"/>
<feature type="domain" description="Calponin-homology (CH)" evidence="1">
    <location>
        <begin position="129"/>
        <end position="234"/>
    </location>
</feature>
<reference evidence="2 4" key="2">
    <citation type="journal article" date="2013" name="Nature">
        <title>Insights into bilaterian evolution from three spiralian genomes.</title>
        <authorList>
            <person name="Simakov O."/>
            <person name="Marletaz F."/>
            <person name="Cho S.J."/>
            <person name="Edsinger-Gonzales E."/>
            <person name="Havlak P."/>
            <person name="Hellsten U."/>
            <person name="Kuo D.H."/>
            <person name="Larsson T."/>
            <person name="Lv J."/>
            <person name="Arendt D."/>
            <person name="Savage R."/>
            <person name="Osoegawa K."/>
            <person name="de Jong P."/>
            <person name="Grimwood J."/>
            <person name="Chapman J.A."/>
            <person name="Shapiro H."/>
            <person name="Aerts A."/>
            <person name="Otillar R.P."/>
            <person name="Terry A.Y."/>
            <person name="Boore J.L."/>
            <person name="Grigoriev I.V."/>
            <person name="Lindberg D.R."/>
            <person name="Seaver E.C."/>
            <person name="Weisblat D.A."/>
            <person name="Putnam N.H."/>
            <person name="Rokhsar D.S."/>
        </authorList>
    </citation>
    <scope>NUCLEOTIDE SEQUENCE</scope>
</reference>
<dbReference type="RefSeq" id="XP_009027704.1">
    <property type="nucleotide sequence ID" value="XM_009029456.1"/>
</dbReference>
<dbReference type="PANTHER" id="PTHR23167:SF82">
    <property type="entry name" value="CALPONIN-HOMOLOGY (CH) DOMAIN-CONTAINING PROTEIN"/>
    <property type="match status" value="1"/>
</dbReference>
<reference evidence="4" key="1">
    <citation type="submission" date="2012-12" db="EMBL/GenBank/DDBJ databases">
        <authorList>
            <person name="Hellsten U."/>
            <person name="Grimwood J."/>
            <person name="Chapman J.A."/>
            <person name="Shapiro H."/>
            <person name="Aerts A."/>
            <person name="Otillar R.P."/>
            <person name="Terry A.Y."/>
            <person name="Boore J.L."/>
            <person name="Simakov O."/>
            <person name="Marletaz F."/>
            <person name="Cho S.-J."/>
            <person name="Edsinger-Gonzales E."/>
            <person name="Havlak P."/>
            <person name="Kuo D.-H."/>
            <person name="Larsson T."/>
            <person name="Lv J."/>
            <person name="Arendt D."/>
            <person name="Savage R."/>
            <person name="Osoegawa K."/>
            <person name="de Jong P."/>
            <person name="Lindberg D.R."/>
            <person name="Seaver E.C."/>
            <person name="Weisblat D.A."/>
            <person name="Putnam N.H."/>
            <person name="Grigoriev I.V."/>
            <person name="Rokhsar D.S."/>
        </authorList>
    </citation>
    <scope>NUCLEOTIDE SEQUENCE</scope>
</reference>
<dbReference type="InParanoid" id="T1EVK3"/>
<dbReference type="OrthoDB" id="18853at2759"/>
<gene>
    <name evidence="3" type="primary">20200603</name>
    <name evidence="2" type="ORF">HELRODRAFT_164546</name>
</gene>
<dbReference type="EnsemblMetazoa" id="HelroT164546">
    <property type="protein sequence ID" value="HelroP164546"/>
    <property type="gene ID" value="HelroG164546"/>
</dbReference>